<sequence>MFSPLSDLPSLNHSRVMRIVSERTEPMVETLVNGSPKLTCVGVVGSLSVTRDAASEPVAALTPVNC</sequence>
<evidence type="ECO:0000313" key="1">
    <source>
        <dbReference type="EMBL" id="KAF5366793.1"/>
    </source>
</evidence>
<dbReference type="AlphaFoldDB" id="A0A8H5GKR2"/>
<gene>
    <name evidence="1" type="ORF">D9758_006478</name>
</gene>
<reference evidence="1 2" key="1">
    <citation type="journal article" date="2020" name="ISME J.">
        <title>Uncovering the hidden diversity of litter-decomposition mechanisms in mushroom-forming fungi.</title>
        <authorList>
            <person name="Floudas D."/>
            <person name="Bentzer J."/>
            <person name="Ahren D."/>
            <person name="Johansson T."/>
            <person name="Persson P."/>
            <person name="Tunlid A."/>
        </authorList>
    </citation>
    <scope>NUCLEOTIDE SEQUENCE [LARGE SCALE GENOMIC DNA]</scope>
    <source>
        <strain evidence="1 2">CBS 291.85</strain>
    </source>
</reference>
<evidence type="ECO:0000313" key="2">
    <source>
        <dbReference type="Proteomes" id="UP000559256"/>
    </source>
</evidence>
<dbReference type="EMBL" id="JAACJM010000021">
    <property type="protein sequence ID" value="KAF5366793.1"/>
    <property type="molecule type" value="Genomic_DNA"/>
</dbReference>
<organism evidence="1 2">
    <name type="scientific">Tetrapyrgos nigripes</name>
    <dbReference type="NCBI Taxonomy" id="182062"/>
    <lineage>
        <taxon>Eukaryota</taxon>
        <taxon>Fungi</taxon>
        <taxon>Dikarya</taxon>
        <taxon>Basidiomycota</taxon>
        <taxon>Agaricomycotina</taxon>
        <taxon>Agaricomycetes</taxon>
        <taxon>Agaricomycetidae</taxon>
        <taxon>Agaricales</taxon>
        <taxon>Marasmiineae</taxon>
        <taxon>Marasmiaceae</taxon>
        <taxon>Tetrapyrgos</taxon>
    </lineage>
</organism>
<name>A0A8H5GKR2_9AGAR</name>
<comment type="caution">
    <text evidence="1">The sequence shown here is derived from an EMBL/GenBank/DDBJ whole genome shotgun (WGS) entry which is preliminary data.</text>
</comment>
<dbReference type="Proteomes" id="UP000559256">
    <property type="component" value="Unassembled WGS sequence"/>
</dbReference>
<accession>A0A8H5GKR2</accession>
<protein>
    <submittedName>
        <fullName evidence="1">Uncharacterized protein</fullName>
    </submittedName>
</protein>
<proteinExistence type="predicted"/>
<keyword evidence="2" id="KW-1185">Reference proteome</keyword>